<comment type="caution">
    <text evidence="3">The sequence shown here is derived from an EMBL/GenBank/DDBJ whole genome shotgun (WGS) entry which is preliminary data.</text>
</comment>
<feature type="transmembrane region" description="Helical" evidence="1">
    <location>
        <begin position="161"/>
        <end position="181"/>
    </location>
</feature>
<evidence type="ECO:0000259" key="2">
    <source>
        <dbReference type="Pfam" id="PF02517"/>
    </source>
</evidence>
<keyword evidence="1" id="KW-0812">Transmembrane</keyword>
<keyword evidence="4" id="KW-1185">Reference proteome</keyword>
<keyword evidence="3" id="KW-0482">Metalloprotease</keyword>
<gene>
    <name evidence="3" type="ORF">GRI42_09005</name>
</gene>
<dbReference type="RefSeq" id="WP_160608173.1">
    <property type="nucleotide sequence ID" value="NZ_WTYF01000004.1"/>
</dbReference>
<feature type="transmembrane region" description="Helical" evidence="1">
    <location>
        <begin position="43"/>
        <end position="62"/>
    </location>
</feature>
<dbReference type="PANTHER" id="PTHR43592">
    <property type="entry name" value="CAAX AMINO TERMINAL PROTEASE"/>
    <property type="match status" value="1"/>
</dbReference>
<dbReference type="GO" id="GO:0080120">
    <property type="term" value="P:CAAX-box protein maturation"/>
    <property type="evidence" value="ECO:0007669"/>
    <property type="project" value="UniProtKB-ARBA"/>
</dbReference>
<accession>A0A844Y1L8</accession>
<dbReference type="GO" id="GO:0006508">
    <property type="term" value="P:proteolysis"/>
    <property type="evidence" value="ECO:0007669"/>
    <property type="project" value="UniProtKB-KW"/>
</dbReference>
<keyword evidence="3" id="KW-0645">Protease</keyword>
<proteinExistence type="predicted"/>
<evidence type="ECO:0000313" key="3">
    <source>
        <dbReference type="EMBL" id="MXO51439.1"/>
    </source>
</evidence>
<name>A0A844Y1L8_9SPHN</name>
<sequence>MDDSKVATLGWGRFILQFITVTLVFLAASAPAVIIFGMTSPGLLGSVAGSMAAALLVCWFWLRRDGALAEAWDMGKPAIGWGRTLAVGALGAGLIIAWFQLGTLLTRQLGLGAPEVAAVLDFVTESPASLLLWIVVVAWFTAGLGEELLYRGFLMDRLNRLPGLAGKMWLVIFIQAVLFGISHGYQSLAGVLITGVVGFGLGYLRAHSGGNLWACVIAHAMVDTLMMGTAYAGKMGLLPVAG</sequence>
<protein>
    <submittedName>
        <fullName evidence="3">CPBP family intramembrane metalloprotease</fullName>
    </submittedName>
</protein>
<reference evidence="3 4" key="1">
    <citation type="submission" date="2019-12" db="EMBL/GenBank/DDBJ databases">
        <title>Genomic-based taxomic classification of the family Erythrobacteraceae.</title>
        <authorList>
            <person name="Xu L."/>
        </authorList>
    </citation>
    <scope>NUCLEOTIDE SEQUENCE [LARGE SCALE GENOMIC DNA]</scope>
    <source>
        <strain evidence="3 4">DSM 16225</strain>
    </source>
</reference>
<evidence type="ECO:0000256" key="1">
    <source>
        <dbReference type="SAM" id="Phobius"/>
    </source>
</evidence>
<feature type="domain" description="CAAX prenyl protease 2/Lysostaphin resistance protein A-like" evidence="2">
    <location>
        <begin position="130"/>
        <end position="224"/>
    </location>
</feature>
<dbReference type="Proteomes" id="UP000444185">
    <property type="component" value="Unassembled WGS sequence"/>
</dbReference>
<feature type="transmembrane region" description="Helical" evidence="1">
    <location>
        <begin position="130"/>
        <end position="149"/>
    </location>
</feature>
<organism evidence="3 4">
    <name type="scientific">Qipengyuania gaetbuli</name>
    <dbReference type="NCBI Taxonomy" id="266952"/>
    <lineage>
        <taxon>Bacteria</taxon>
        <taxon>Pseudomonadati</taxon>
        <taxon>Pseudomonadota</taxon>
        <taxon>Alphaproteobacteria</taxon>
        <taxon>Sphingomonadales</taxon>
        <taxon>Erythrobacteraceae</taxon>
        <taxon>Qipengyuania</taxon>
    </lineage>
</organism>
<dbReference type="InterPro" id="IPR003675">
    <property type="entry name" value="Rce1/LyrA-like_dom"/>
</dbReference>
<feature type="transmembrane region" description="Helical" evidence="1">
    <location>
        <begin position="83"/>
        <end position="101"/>
    </location>
</feature>
<dbReference type="EMBL" id="WTYF01000004">
    <property type="protein sequence ID" value="MXO51439.1"/>
    <property type="molecule type" value="Genomic_DNA"/>
</dbReference>
<feature type="transmembrane region" description="Helical" evidence="1">
    <location>
        <begin position="14"/>
        <end position="37"/>
    </location>
</feature>
<feature type="transmembrane region" description="Helical" evidence="1">
    <location>
        <begin position="211"/>
        <end position="232"/>
    </location>
</feature>
<keyword evidence="1" id="KW-0472">Membrane</keyword>
<dbReference type="PANTHER" id="PTHR43592:SF15">
    <property type="entry name" value="CAAX AMINO TERMINAL PROTEASE FAMILY PROTEIN"/>
    <property type="match status" value="1"/>
</dbReference>
<dbReference type="GO" id="GO:0004175">
    <property type="term" value="F:endopeptidase activity"/>
    <property type="evidence" value="ECO:0007669"/>
    <property type="project" value="UniProtKB-ARBA"/>
</dbReference>
<dbReference type="GO" id="GO:0008237">
    <property type="term" value="F:metallopeptidase activity"/>
    <property type="evidence" value="ECO:0007669"/>
    <property type="project" value="UniProtKB-KW"/>
</dbReference>
<keyword evidence="3" id="KW-0378">Hydrolase</keyword>
<feature type="transmembrane region" description="Helical" evidence="1">
    <location>
        <begin position="187"/>
        <end position="204"/>
    </location>
</feature>
<dbReference type="OrthoDB" id="7632478at2"/>
<dbReference type="AlphaFoldDB" id="A0A844Y1L8"/>
<evidence type="ECO:0000313" key="4">
    <source>
        <dbReference type="Proteomes" id="UP000444185"/>
    </source>
</evidence>
<keyword evidence="1" id="KW-1133">Transmembrane helix</keyword>
<dbReference type="Pfam" id="PF02517">
    <property type="entry name" value="Rce1-like"/>
    <property type="match status" value="1"/>
</dbReference>